<keyword evidence="7" id="KW-0540">Nuclease</keyword>
<keyword evidence="7" id="KW-0255">Endonuclease</keyword>
<comment type="subunit">
    <text evidence="4">The methyltransferase is composed of M and S polypeptides.</text>
</comment>
<keyword evidence="5" id="KW-0175">Coiled coil</keyword>
<dbReference type="Proteomes" id="UP001058016">
    <property type="component" value="Chromosome"/>
</dbReference>
<dbReference type="GO" id="GO:0004519">
    <property type="term" value="F:endonuclease activity"/>
    <property type="evidence" value="ECO:0007669"/>
    <property type="project" value="UniProtKB-KW"/>
</dbReference>
<accession>A0ABY5JJ48</accession>
<dbReference type="Pfam" id="PF01420">
    <property type="entry name" value="Methylase_S"/>
    <property type="match status" value="2"/>
</dbReference>
<evidence type="ECO:0000259" key="6">
    <source>
        <dbReference type="Pfam" id="PF01420"/>
    </source>
</evidence>
<evidence type="ECO:0000313" key="7">
    <source>
        <dbReference type="EMBL" id="UUF06722.1"/>
    </source>
</evidence>
<reference evidence="7 8" key="1">
    <citation type="submission" date="2021-03" db="EMBL/GenBank/DDBJ databases">
        <title>Comparative Genomics and Metabolomics in the genus Turicibacter.</title>
        <authorList>
            <person name="Maki J."/>
            <person name="Looft T."/>
        </authorList>
    </citation>
    <scope>NUCLEOTIDE SEQUENCE [LARGE SCALE GENOMIC DNA]</scope>
    <source>
        <strain evidence="7 8">MMM721</strain>
    </source>
</reference>
<dbReference type="InterPro" id="IPR000055">
    <property type="entry name" value="Restrct_endonuc_typeI_TRD"/>
</dbReference>
<evidence type="ECO:0000256" key="1">
    <source>
        <dbReference type="ARBA" id="ARBA00010923"/>
    </source>
</evidence>
<feature type="domain" description="Type I restriction modification DNA specificity" evidence="6">
    <location>
        <begin position="50"/>
        <end position="217"/>
    </location>
</feature>
<evidence type="ECO:0000313" key="8">
    <source>
        <dbReference type="Proteomes" id="UP001058016"/>
    </source>
</evidence>
<evidence type="ECO:0000256" key="3">
    <source>
        <dbReference type="ARBA" id="ARBA00023125"/>
    </source>
</evidence>
<sequence>MTNEELYYLPASELLKHIQAEKERLIKEKAIKKSKPLPPITEEEKPYDLPEGWEWVRLGEYIKDISGGSTPSKQNDLFWNGSIPWASVKDLKDYKYLENTIDRITEHALENTNIKLIPENQLIVCTRVGLGKVLINKIKTTINQDLKAISLINNCSIEYLYYAIKTLSIEGTGTTVKGITQEELLNKIIPLPPLYIQDQIVQKLEQLSETKDSLLSHAESQLNYTKKMREALLQEAIRGELVPQDENDEPASILLEQIKAEKERLIKEKVIKKQKELPPITDEEKPYELPEGWEWVRLGNVAQFNPRNKADNDSLVGFIPMTLISDGFANNHTFETRKWEQVKSGYTHFANDDVIFAKITPCFENRKSTIVKDLPNGIGSGTTEVITLRSYNNTILPGYLLALVNSPEFINGGKLTYLGTAGQQRVNAEFLKNYVFALPPLTEQERIVAKLDELMANCDQLEGKAEEMKTYTTRLFEASLKEAFMPDIEEC</sequence>
<keyword evidence="8" id="KW-1185">Reference proteome</keyword>
<dbReference type="PANTHER" id="PTHR43140:SF1">
    <property type="entry name" value="TYPE I RESTRICTION ENZYME ECOKI SPECIFICITY SUBUNIT"/>
    <property type="match status" value="1"/>
</dbReference>
<dbReference type="RefSeq" id="WP_212725651.1">
    <property type="nucleotide sequence ID" value="NZ_CP071249.1"/>
</dbReference>
<comment type="similarity">
    <text evidence="1">Belongs to the type-I restriction system S methylase family.</text>
</comment>
<dbReference type="SUPFAM" id="SSF116734">
    <property type="entry name" value="DNA methylase specificity domain"/>
    <property type="match status" value="2"/>
</dbReference>
<feature type="coiled-coil region" evidence="5">
    <location>
        <begin position="444"/>
        <end position="471"/>
    </location>
</feature>
<dbReference type="CDD" id="cd17260">
    <property type="entry name" value="RMtype1_S_EcoEI-TRD1-CR1_like"/>
    <property type="match status" value="1"/>
</dbReference>
<evidence type="ECO:0000256" key="2">
    <source>
        <dbReference type="ARBA" id="ARBA00022747"/>
    </source>
</evidence>
<dbReference type="Gene3D" id="3.90.220.20">
    <property type="entry name" value="DNA methylase specificity domains"/>
    <property type="match status" value="2"/>
</dbReference>
<organism evidence="7 8">
    <name type="scientific">Turicibacter bilis</name>
    <dbReference type="NCBI Taxonomy" id="2735723"/>
    <lineage>
        <taxon>Bacteria</taxon>
        <taxon>Bacillati</taxon>
        <taxon>Bacillota</taxon>
        <taxon>Erysipelotrichia</taxon>
        <taxon>Erysipelotrichales</taxon>
        <taxon>Turicibacteraceae</taxon>
        <taxon>Turicibacter</taxon>
    </lineage>
</organism>
<gene>
    <name evidence="7" type="ORF">J0J69_03850</name>
</gene>
<evidence type="ECO:0000256" key="4">
    <source>
        <dbReference type="ARBA" id="ARBA00038652"/>
    </source>
</evidence>
<keyword evidence="7" id="KW-0378">Hydrolase</keyword>
<dbReference type="InterPro" id="IPR044946">
    <property type="entry name" value="Restrct_endonuc_typeI_TRD_sf"/>
</dbReference>
<proteinExistence type="inferred from homology"/>
<keyword evidence="2" id="KW-0680">Restriction system</keyword>
<feature type="domain" description="Type I restriction modification DNA specificity" evidence="6">
    <location>
        <begin position="290"/>
        <end position="464"/>
    </location>
</feature>
<dbReference type="EMBL" id="CP071249">
    <property type="protein sequence ID" value="UUF06722.1"/>
    <property type="molecule type" value="Genomic_DNA"/>
</dbReference>
<name>A0ABY5JJ48_9FIRM</name>
<keyword evidence="3" id="KW-0238">DNA-binding</keyword>
<protein>
    <submittedName>
        <fullName evidence="7">Restriction endonuclease subunit S</fullName>
    </submittedName>
</protein>
<dbReference type="InterPro" id="IPR051212">
    <property type="entry name" value="Type-I_RE_S_subunit"/>
</dbReference>
<evidence type="ECO:0000256" key="5">
    <source>
        <dbReference type="SAM" id="Coils"/>
    </source>
</evidence>
<dbReference type="PANTHER" id="PTHR43140">
    <property type="entry name" value="TYPE-1 RESTRICTION ENZYME ECOKI SPECIFICITY PROTEIN"/>
    <property type="match status" value="1"/>
</dbReference>